<dbReference type="RefSeq" id="WP_407049931.1">
    <property type="nucleotide sequence ID" value="NZ_CP158568.1"/>
</dbReference>
<dbReference type="InterPro" id="IPR014162">
    <property type="entry name" value="CpoB_C"/>
</dbReference>
<dbReference type="KEGG" id="mflg:ABS361_00565"/>
<dbReference type="GO" id="GO:0030288">
    <property type="term" value="C:outer membrane-bounded periplasmic space"/>
    <property type="evidence" value="ECO:0007669"/>
    <property type="project" value="UniProtKB-UniRule"/>
</dbReference>
<evidence type="ECO:0000256" key="2">
    <source>
        <dbReference type="SAM" id="MobiDB-lite"/>
    </source>
</evidence>
<dbReference type="InterPro" id="IPR019734">
    <property type="entry name" value="TPR_rpt"/>
</dbReference>
<dbReference type="InterPro" id="IPR034706">
    <property type="entry name" value="CpoB"/>
</dbReference>
<keyword evidence="1" id="KW-0131">Cell cycle</keyword>
<evidence type="ECO:0000256" key="1">
    <source>
        <dbReference type="HAMAP-Rule" id="MF_02066"/>
    </source>
</evidence>
<dbReference type="SUPFAM" id="SSF48452">
    <property type="entry name" value="TPR-like"/>
    <property type="match status" value="1"/>
</dbReference>
<sequence length="267" mass="27957">MVGEGDDNATYRGGQPVASASAPQPGLGAPPATLGELPADDQIGGVIGGAAPFDLGAQARGTSAQNYPTSGYPANGYPAAQQPYPQGGLAPDSMPRSRYTEQAMPPGVRTGPSAPAGAPSQPNDTRIPGVNPRYAAVPPTASPRDEYDAAYGYILNGEYALAETSFRAFLSNHPTDRRVGSAQYWLGESYIARGMNREAADSFLKSYTQFPDGPKAPDSLLKLGLSLNGLGEKKAACATYEELLTKYPKATKAVRDRAQAEKSRGKC</sequence>
<accession>A0AAU7XAP4</accession>
<dbReference type="Pfam" id="PF13174">
    <property type="entry name" value="TPR_6"/>
    <property type="match status" value="1"/>
</dbReference>
<dbReference type="AlphaFoldDB" id="A0AAU7XAP4"/>
<reference evidence="3" key="1">
    <citation type="submission" date="2024-06" db="EMBL/GenBank/DDBJ databases">
        <title>Methylostella associata gen. nov., sp. nov., a novel Ancalomicrobiaceae-affiliated facultatively methylotrophic bacteria that feed on methanotrophs of the genus Methylococcus.</title>
        <authorList>
            <person name="Saltykova V."/>
            <person name="Danilova O.V."/>
            <person name="Oshkin I.Y."/>
            <person name="Belova S.E."/>
            <person name="Pimenov N.V."/>
            <person name="Dedysh S.N."/>
        </authorList>
    </citation>
    <scope>NUCLEOTIDE SEQUENCE</scope>
    <source>
        <strain evidence="3">S20</strain>
    </source>
</reference>
<protein>
    <recommendedName>
        <fullName evidence="1">Cell division coordinator CpoB</fullName>
    </recommendedName>
</protein>
<keyword evidence="1" id="KW-0132">Cell division</keyword>
<name>A0AAU7XAP4_9HYPH</name>
<gene>
    <name evidence="3" type="primary">ybgF</name>
    <name evidence="1" type="synonym">cpoB</name>
    <name evidence="3" type="ORF">ABS361_00565</name>
</gene>
<proteinExistence type="inferred from homology"/>
<dbReference type="EMBL" id="CP158568">
    <property type="protein sequence ID" value="XBY44839.1"/>
    <property type="molecule type" value="Genomic_DNA"/>
</dbReference>
<dbReference type="Pfam" id="PF13432">
    <property type="entry name" value="TPR_16"/>
    <property type="match status" value="1"/>
</dbReference>
<organism evidence="3">
    <name type="scientific">Methyloraptor flagellatus</name>
    <dbReference type="NCBI Taxonomy" id="3162530"/>
    <lineage>
        <taxon>Bacteria</taxon>
        <taxon>Pseudomonadati</taxon>
        <taxon>Pseudomonadota</taxon>
        <taxon>Alphaproteobacteria</taxon>
        <taxon>Hyphomicrobiales</taxon>
        <taxon>Ancalomicrobiaceae</taxon>
        <taxon>Methyloraptor</taxon>
    </lineage>
</organism>
<feature type="compositionally biased region" description="Polar residues" evidence="2">
    <location>
        <begin position="60"/>
        <end position="69"/>
    </location>
</feature>
<dbReference type="GO" id="GO:0043093">
    <property type="term" value="P:FtsZ-dependent cytokinesis"/>
    <property type="evidence" value="ECO:0007669"/>
    <property type="project" value="UniProtKB-UniRule"/>
</dbReference>
<dbReference type="HAMAP" id="MF_02066">
    <property type="entry name" value="CpoB"/>
    <property type="match status" value="1"/>
</dbReference>
<comment type="function">
    <text evidence="1">Mediates coordination of peptidoglycan synthesis and outer membrane constriction during cell division.</text>
</comment>
<dbReference type="NCBIfam" id="TIGR02795">
    <property type="entry name" value="tol_pal_ybgF"/>
    <property type="match status" value="1"/>
</dbReference>
<feature type="compositionally biased region" description="Low complexity" evidence="2">
    <location>
        <begin position="111"/>
        <end position="120"/>
    </location>
</feature>
<feature type="region of interest" description="Disordered" evidence="2">
    <location>
        <begin position="1"/>
        <end position="142"/>
    </location>
</feature>
<comment type="subcellular location">
    <subcellularLocation>
        <location evidence="1">Periplasm</location>
    </subcellularLocation>
</comment>
<keyword evidence="1" id="KW-0732">Signal</keyword>
<keyword evidence="1" id="KW-0574">Periplasm</keyword>
<evidence type="ECO:0000313" key="3">
    <source>
        <dbReference type="EMBL" id="XBY44839.1"/>
    </source>
</evidence>
<comment type="similarity">
    <text evidence="1">Belongs to the CpoB family.</text>
</comment>
<dbReference type="Gene3D" id="1.25.40.10">
    <property type="entry name" value="Tetratricopeptide repeat domain"/>
    <property type="match status" value="1"/>
</dbReference>
<dbReference type="InterPro" id="IPR011990">
    <property type="entry name" value="TPR-like_helical_dom_sf"/>
</dbReference>